<dbReference type="RefSeq" id="WP_147579805.1">
    <property type="nucleotide sequence ID" value="NZ_JAOQJR010000002.1"/>
</dbReference>
<dbReference type="SUPFAM" id="SSF48239">
    <property type="entry name" value="Terpenoid cyclases/Protein prenyltransferases"/>
    <property type="match status" value="1"/>
</dbReference>
<dbReference type="InterPro" id="IPR008930">
    <property type="entry name" value="Terpenoid_cyclase/PrenylTrfase"/>
</dbReference>
<dbReference type="Proteomes" id="UP001208364">
    <property type="component" value="Unassembled WGS sequence"/>
</dbReference>
<comment type="caution">
    <text evidence="3">The sequence shown here is derived from an EMBL/GenBank/DDBJ whole genome shotgun (WGS) entry which is preliminary data.</text>
</comment>
<feature type="region of interest" description="Disordered" evidence="1">
    <location>
        <begin position="291"/>
        <end position="327"/>
    </location>
</feature>
<reference evidence="3 4" key="1">
    <citation type="journal article" date="2021" name="ISME Commun">
        <title>Automated analysis of genomic sequences facilitates high-throughput and comprehensive description of bacteria.</title>
        <authorList>
            <person name="Hitch T.C.A."/>
        </authorList>
    </citation>
    <scope>NUCLEOTIDE SEQUENCE [LARGE SCALE GENOMIC DNA]</scope>
    <source>
        <strain evidence="3 4">H4_15</strain>
    </source>
</reference>
<feature type="chain" id="PRO_5047097322" description="Cell wall anchor protein" evidence="2">
    <location>
        <begin position="27"/>
        <end position="361"/>
    </location>
</feature>
<accession>A0ABT2STP6</accession>
<dbReference type="Gene3D" id="1.50.10.20">
    <property type="match status" value="1"/>
</dbReference>
<feature type="signal peptide" evidence="2">
    <location>
        <begin position="1"/>
        <end position="26"/>
    </location>
</feature>
<protein>
    <recommendedName>
        <fullName evidence="5">Cell wall anchor protein</fullName>
    </recommendedName>
</protein>
<proteinExistence type="predicted"/>
<evidence type="ECO:0008006" key="5">
    <source>
        <dbReference type="Google" id="ProtNLM"/>
    </source>
</evidence>
<sequence>MKMRKIVCSFMISVVCFMTAISGVSATSYDTSKINAAYSKVVEYYKNNNNLNNADKILAVESLGLEAESNQFDTSSADLSSTSLSKKIVTEVLLGVDPTEDKKTLESQIDENGNVEGSWGASSDVWTLYALYVTSSEKTNLIANKLNDELAASSVCGYEWGGTYYADYDTTGWVIEGLAVVNKEKYATTINKAIDYIKNNTTMTTTGWVTADNVDTQSQVLEGMFAYDTNALLNDSYTVHPVDCLLNTQLSDGSFPSGYNAEYTTAEVAKTLGTYKNGSVIIKAKKAYDKMMNPEQPDNTKPAQPTDTKKDSQSTNKVETTNQKTTSVKTGDETNVVIFVSLSMVSGGLFLVLRKEYERVH</sequence>
<gene>
    <name evidence="3" type="ORF">OCV55_03445</name>
</gene>
<dbReference type="EMBL" id="JAOQJR010000002">
    <property type="protein sequence ID" value="MCU6737733.1"/>
    <property type="molecule type" value="Genomic_DNA"/>
</dbReference>
<evidence type="ECO:0000256" key="1">
    <source>
        <dbReference type="SAM" id="MobiDB-lite"/>
    </source>
</evidence>
<keyword evidence="2" id="KW-0732">Signal</keyword>
<feature type="compositionally biased region" description="Polar residues" evidence="1">
    <location>
        <begin position="296"/>
        <end position="306"/>
    </location>
</feature>
<keyword evidence="4" id="KW-1185">Reference proteome</keyword>
<evidence type="ECO:0000313" key="3">
    <source>
        <dbReference type="EMBL" id="MCU6737733.1"/>
    </source>
</evidence>
<evidence type="ECO:0000313" key="4">
    <source>
        <dbReference type="Proteomes" id="UP001208364"/>
    </source>
</evidence>
<evidence type="ECO:0000256" key="2">
    <source>
        <dbReference type="SAM" id="SignalP"/>
    </source>
</evidence>
<name>A0ABT2STP6_9FIRM</name>
<feature type="compositionally biased region" description="Polar residues" evidence="1">
    <location>
        <begin position="313"/>
        <end position="327"/>
    </location>
</feature>
<organism evidence="3 4">
    <name type="scientific">[Clostridium] ammoniilyticum</name>
    <dbReference type="NCBI Taxonomy" id="2981784"/>
    <lineage>
        <taxon>Bacteria</taxon>
        <taxon>Bacillati</taxon>
        <taxon>Bacillota</taxon>
        <taxon>Erysipelotrichia</taxon>
        <taxon>Erysipelotrichales</taxon>
        <taxon>Coprobacillaceae</taxon>
        <taxon>Faecalibacillus</taxon>
    </lineage>
</organism>